<dbReference type="InterPro" id="IPR016024">
    <property type="entry name" value="ARM-type_fold"/>
</dbReference>
<proteinExistence type="predicted"/>
<dbReference type="InterPro" id="IPR011989">
    <property type="entry name" value="ARM-like"/>
</dbReference>
<reference evidence="1 2" key="1">
    <citation type="submission" date="2024-10" db="EMBL/GenBank/DDBJ databases">
        <title>The Natural Products Discovery Center: Release of the First 8490 Sequenced Strains for Exploring Actinobacteria Biosynthetic Diversity.</title>
        <authorList>
            <person name="Kalkreuter E."/>
            <person name="Kautsar S.A."/>
            <person name="Yang D."/>
            <person name="Bader C.D."/>
            <person name="Teijaro C.N."/>
            <person name="Fluegel L."/>
            <person name="Davis C.M."/>
            <person name="Simpson J.R."/>
            <person name="Lauterbach L."/>
            <person name="Steele A.D."/>
            <person name="Gui C."/>
            <person name="Meng S."/>
            <person name="Li G."/>
            <person name="Viehrig K."/>
            <person name="Ye F."/>
            <person name="Su P."/>
            <person name="Kiefer A.F."/>
            <person name="Nichols A."/>
            <person name="Cepeda A.J."/>
            <person name="Yan W."/>
            <person name="Fan B."/>
            <person name="Jiang Y."/>
            <person name="Adhikari A."/>
            <person name="Zheng C.-J."/>
            <person name="Schuster L."/>
            <person name="Cowan T.M."/>
            <person name="Smanski M.J."/>
            <person name="Chevrette M.G."/>
            <person name="De Carvalho L.P.S."/>
            <person name="Shen B."/>
        </authorList>
    </citation>
    <scope>NUCLEOTIDE SEQUENCE [LARGE SCALE GENOMIC DNA]</scope>
    <source>
        <strain evidence="1 2">NPDC019377</strain>
    </source>
</reference>
<keyword evidence="2" id="KW-1185">Reference proteome</keyword>
<dbReference type="RefSeq" id="WP_397059165.1">
    <property type="nucleotide sequence ID" value="NZ_JBIRYL010000001.1"/>
</dbReference>
<dbReference type="SUPFAM" id="SSF48371">
    <property type="entry name" value="ARM repeat"/>
    <property type="match status" value="1"/>
</dbReference>
<dbReference type="EMBL" id="JBIRYL010000001">
    <property type="protein sequence ID" value="MFI2228765.1"/>
    <property type="molecule type" value="Genomic_DNA"/>
</dbReference>
<dbReference type="Proteomes" id="UP001611494">
    <property type="component" value="Unassembled WGS sequence"/>
</dbReference>
<gene>
    <name evidence="1" type="ORF">ACH49Z_02815</name>
</gene>
<organism evidence="1 2">
    <name type="scientific">Nocardia testacea</name>
    <dbReference type="NCBI Taxonomy" id="248551"/>
    <lineage>
        <taxon>Bacteria</taxon>
        <taxon>Bacillati</taxon>
        <taxon>Actinomycetota</taxon>
        <taxon>Actinomycetes</taxon>
        <taxon>Mycobacteriales</taxon>
        <taxon>Nocardiaceae</taxon>
        <taxon>Nocardia</taxon>
    </lineage>
</organism>
<accession>A0ABW7VQ96</accession>
<sequence>MTPTDDDAATRLLADYRAAGGYGSTIPEIFERGTDSPAVITVLAEWLTELETRWPGPETEGRNLARKTLSNTLGNKAARKSDAAVPALISQFDAKKEINPHTRWAAGNAIYSIPAGAQYFDQLAAIAANRSFGMERQMVVDWLGKSRHPGAVAVAVAQLDDDTVQGHALEALARLRAQGIRRQIEPFLTSKNKWHRRLAERIARYDES</sequence>
<evidence type="ECO:0000313" key="2">
    <source>
        <dbReference type="Proteomes" id="UP001611494"/>
    </source>
</evidence>
<evidence type="ECO:0000313" key="1">
    <source>
        <dbReference type="EMBL" id="MFI2228765.1"/>
    </source>
</evidence>
<name>A0ABW7VQ96_9NOCA</name>
<protein>
    <submittedName>
        <fullName evidence="1">HEAT repeat domain-containing protein</fullName>
    </submittedName>
</protein>
<dbReference type="Gene3D" id="1.25.10.10">
    <property type="entry name" value="Leucine-rich Repeat Variant"/>
    <property type="match status" value="1"/>
</dbReference>
<comment type="caution">
    <text evidence="1">The sequence shown here is derived from an EMBL/GenBank/DDBJ whole genome shotgun (WGS) entry which is preliminary data.</text>
</comment>